<evidence type="ECO:0000256" key="1">
    <source>
        <dbReference type="ARBA" id="ARBA00023015"/>
    </source>
</evidence>
<dbReference type="InterPro" id="IPR018060">
    <property type="entry name" value="HTH_AraC"/>
</dbReference>
<dbReference type="PANTHER" id="PTHR46796">
    <property type="entry name" value="HTH-TYPE TRANSCRIPTIONAL ACTIVATOR RHAS-RELATED"/>
    <property type="match status" value="1"/>
</dbReference>
<keyword evidence="3" id="KW-0804">Transcription</keyword>
<sequence>MIPADECHILAFRAGTYNETLAIPTLRPHFLCAWTNEIAAVKRVQSTVIPDGCVDLLWRDNRFTVVGPDASAARRVLRPGTILGLRFRPGAAEKWLGLPLDAIVGQEVSMFELWGKRAIEVAEELEAEPIAGNRLALFQELMADVAVAIRPPPAEASVMVRLLDTQTEGRVPVSALPDHLNMSERTLRRWSRRHFGYGPKTLDRILRLQRLKACAEVLPQGSLASLAIDAGYADQPHLSREVHALCGMTAREFVRQLVIDATLGDGKR</sequence>
<dbReference type="SMART" id="SM00342">
    <property type="entry name" value="HTH_ARAC"/>
    <property type="match status" value="1"/>
</dbReference>
<name>A0A2P7ARG0_9HYPH</name>
<dbReference type="Gene3D" id="1.10.10.60">
    <property type="entry name" value="Homeodomain-like"/>
    <property type="match status" value="1"/>
</dbReference>
<organism evidence="5 6">
    <name type="scientific">Phyllobacterium endophyticum</name>
    <dbReference type="NCBI Taxonomy" id="1149773"/>
    <lineage>
        <taxon>Bacteria</taxon>
        <taxon>Pseudomonadati</taxon>
        <taxon>Pseudomonadota</taxon>
        <taxon>Alphaproteobacteria</taxon>
        <taxon>Hyphomicrobiales</taxon>
        <taxon>Phyllobacteriaceae</taxon>
        <taxon>Phyllobacterium</taxon>
    </lineage>
</organism>
<dbReference type="InterPro" id="IPR050204">
    <property type="entry name" value="AraC_XylS_family_regulators"/>
</dbReference>
<dbReference type="AlphaFoldDB" id="A0A2P7ARG0"/>
<comment type="caution">
    <text evidence="5">The sequence shown here is derived from an EMBL/GenBank/DDBJ whole genome shotgun (WGS) entry which is preliminary data.</text>
</comment>
<evidence type="ECO:0000313" key="6">
    <source>
        <dbReference type="Proteomes" id="UP000241158"/>
    </source>
</evidence>
<keyword evidence="2" id="KW-0238">DNA-binding</keyword>
<evidence type="ECO:0000256" key="3">
    <source>
        <dbReference type="ARBA" id="ARBA00023163"/>
    </source>
</evidence>
<feature type="domain" description="HTH araC/xylS-type" evidence="4">
    <location>
        <begin position="157"/>
        <end position="256"/>
    </location>
</feature>
<protein>
    <submittedName>
        <fullName evidence="5">AraC family transcriptional regulator</fullName>
    </submittedName>
</protein>
<keyword evidence="6" id="KW-1185">Reference proteome</keyword>
<dbReference type="EMBL" id="PGGN01000003">
    <property type="protein sequence ID" value="PSH56821.1"/>
    <property type="molecule type" value="Genomic_DNA"/>
</dbReference>
<dbReference type="PANTHER" id="PTHR46796:SF15">
    <property type="entry name" value="BLL1074 PROTEIN"/>
    <property type="match status" value="1"/>
</dbReference>
<dbReference type="PROSITE" id="PS01124">
    <property type="entry name" value="HTH_ARAC_FAMILY_2"/>
    <property type="match status" value="1"/>
</dbReference>
<dbReference type="Proteomes" id="UP000241158">
    <property type="component" value="Unassembled WGS sequence"/>
</dbReference>
<dbReference type="GO" id="GO:0043565">
    <property type="term" value="F:sequence-specific DNA binding"/>
    <property type="evidence" value="ECO:0007669"/>
    <property type="project" value="InterPro"/>
</dbReference>
<dbReference type="GO" id="GO:0003700">
    <property type="term" value="F:DNA-binding transcription factor activity"/>
    <property type="evidence" value="ECO:0007669"/>
    <property type="project" value="InterPro"/>
</dbReference>
<proteinExistence type="predicted"/>
<dbReference type="Pfam" id="PF12833">
    <property type="entry name" value="HTH_18"/>
    <property type="match status" value="1"/>
</dbReference>
<dbReference type="InterPro" id="IPR046532">
    <property type="entry name" value="DUF6597"/>
</dbReference>
<dbReference type="Pfam" id="PF20240">
    <property type="entry name" value="DUF6597"/>
    <property type="match status" value="1"/>
</dbReference>
<evidence type="ECO:0000256" key="2">
    <source>
        <dbReference type="ARBA" id="ARBA00023125"/>
    </source>
</evidence>
<evidence type="ECO:0000313" key="5">
    <source>
        <dbReference type="EMBL" id="PSH56821.1"/>
    </source>
</evidence>
<reference evidence="6" key="1">
    <citation type="submission" date="2017-11" db="EMBL/GenBank/DDBJ databases">
        <authorList>
            <person name="Kuznetsova I."/>
            <person name="Sazanova A."/>
            <person name="Chirak E."/>
            <person name="Safronova V."/>
            <person name="Willems A."/>
        </authorList>
    </citation>
    <scope>NUCLEOTIDE SEQUENCE [LARGE SCALE GENOMIC DNA]</scope>
    <source>
        <strain evidence="6">PEPV15</strain>
    </source>
</reference>
<accession>A0A2P7ARG0</accession>
<evidence type="ECO:0000259" key="4">
    <source>
        <dbReference type="PROSITE" id="PS01124"/>
    </source>
</evidence>
<gene>
    <name evidence="5" type="ORF">CU100_15945</name>
</gene>
<keyword evidence="1" id="KW-0805">Transcription regulation</keyword>